<dbReference type="InterPro" id="IPR035971">
    <property type="entry name" value="CBD_sf"/>
</dbReference>
<dbReference type="InterPro" id="IPR050542">
    <property type="entry name" value="Glycosyl_Hydrlase18_Chitinase"/>
</dbReference>
<feature type="compositionally biased region" description="Low complexity" evidence="6">
    <location>
        <begin position="352"/>
        <end position="389"/>
    </location>
</feature>
<dbReference type="AlphaFoldDB" id="A0A2S4KSE7"/>
<evidence type="ECO:0000256" key="4">
    <source>
        <dbReference type="ARBA" id="ARBA00023295"/>
    </source>
</evidence>
<dbReference type="Proteomes" id="UP000237481">
    <property type="component" value="Unassembled WGS sequence"/>
</dbReference>
<evidence type="ECO:0000313" key="10">
    <source>
        <dbReference type="Proteomes" id="UP000237481"/>
    </source>
</evidence>
<dbReference type="STRING" id="94208.A0A2S4KSE7"/>
<dbReference type="Pfam" id="PF00734">
    <property type="entry name" value="CBM_1"/>
    <property type="match status" value="1"/>
</dbReference>
<dbReference type="PROSITE" id="PS51910">
    <property type="entry name" value="GH18_2"/>
    <property type="match status" value="1"/>
</dbReference>
<sequence>MRFSIPFANLGLAGLAVRAPSSGRDTPILRQARGAQNVVYWGQNGGGRVENNDLASYCTSTSGIDVLVLAFLYRFGRGSNIPSGTIGQSCNISTSGQGQNCEALASAIAKCQAAGVKIILSLGGAAGSYSLQSQADAEAIGQYLWDSYANSGNTAVQRPFGNKFVNGFDFDIEVNGGSSQYYQYMIAKLRCNFAKDPRHTFYITGAPQCPIPEPNMGVIISSSVFDYIFIQFYNNNNYTVPCALGINGNAPFNYKHWTAYIANTPSAKAKLFIGVPASPLAANGSPGGAVYYATPDQLATIVNEYRSDAHFGGVMMWSAGFSDSNVNNGCTYAQEVKNILLYGSPCSSGPPASTVTPTSTSKPTSISKPTSTPTTSTSAPTTTPTGTVPQWGQCGGQGYTGPTLCAAPYTCVYGGAWWSSCR</sequence>
<dbReference type="InterPro" id="IPR017853">
    <property type="entry name" value="GH"/>
</dbReference>
<dbReference type="InterPro" id="IPR001223">
    <property type="entry name" value="Glyco_hydro18_cat"/>
</dbReference>
<evidence type="ECO:0000256" key="2">
    <source>
        <dbReference type="ARBA" id="ARBA00022729"/>
    </source>
</evidence>
<dbReference type="SUPFAM" id="SSF51445">
    <property type="entry name" value="(Trans)glycosidases"/>
    <property type="match status" value="1"/>
</dbReference>
<gene>
    <name evidence="9" type="ORF">TPAR_06710</name>
</gene>
<evidence type="ECO:0000259" key="7">
    <source>
        <dbReference type="PROSITE" id="PS51164"/>
    </source>
</evidence>
<feature type="domain" description="GH18" evidence="8">
    <location>
        <begin position="35"/>
        <end position="343"/>
    </location>
</feature>
<evidence type="ECO:0000256" key="5">
    <source>
        <dbReference type="ARBA" id="ARBA00025727"/>
    </source>
</evidence>
<evidence type="ECO:0000313" key="9">
    <source>
        <dbReference type="EMBL" id="POR33100.1"/>
    </source>
</evidence>
<evidence type="ECO:0000259" key="8">
    <source>
        <dbReference type="PROSITE" id="PS51910"/>
    </source>
</evidence>
<dbReference type="SUPFAM" id="SSF57180">
    <property type="entry name" value="Cellulose-binding domain"/>
    <property type="match status" value="1"/>
</dbReference>
<dbReference type="GO" id="GO:0004568">
    <property type="term" value="F:chitinase activity"/>
    <property type="evidence" value="ECO:0007669"/>
    <property type="project" value="TreeGrafter"/>
</dbReference>
<dbReference type="OrthoDB" id="6020543at2759"/>
<keyword evidence="4" id="KW-0326">Glycosidase</keyword>
<dbReference type="GO" id="GO:0005576">
    <property type="term" value="C:extracellular region"/>
    <property type="evidence" value="ECO:0007669"/>
    <property type="project" value="InterPro"/>
</dbReference>
<name>A0A2S4KSE7_9HYPO</name>
<dbReference type="GO" id="GO:0008061">
    <property type="term" value="F:chitin binding"/>
    <property type="evidence" value="ECO:0007669"/>
    <property type="project" value="UniProtKB-KW"/>
</dbReference>
<protein>
    <submittedName>
        <fullName evidence="9">Endochitinase 2</fullName>
    </submittedName>
</protein>
<dbReference type="GO" id="GO:0005975">
    <property type="term" value="P:carbohydrate metabolic process"/>
    <property type="evidence" value="ECO:0007669"/>
    <property type="project" value="InterPro"/>
</dbReference>
<dbReference type="PANTHER" id="PTHR45708:SF49">
    <property type="entry name" value="ENDOCHITINASE"/>
    <property type="match status" value="1"/>
</dbReference>
<comment type="similarity">
    <text evidence="5">Belongs to the glycosyl hydrolase 18 family. Chitinase class III subfamily.</text>
</comment>
<dbReference type="EMBL" id="PKSG01000748">
    <property type="protein sequence ID" value="POR33100.1"/>
    <property type="molecule type" value="Genomic_DNA"/>
</dbReference>
<dbReference type="CDD" id="cd02877">
    <property type="entry name" value="GH18_hevamine_XipI_class_III"/>
    <property type="match status" value="1"/>
</dbReference>
<dbReference type="Pfam" id="PF00704">
    <property type="entry name" value="Glyco_hydro_18"/>
    <property type="match status" value="1"/>
</dbReference>
<comment type="caution">
    <text evidence="9">The sequence shown here is derived from an EMBL/GenBank/DDBJ whole genome shotgun (WGS) entry which is preliminary data.</text>
</comment>
<organism evidence="9 10">
    <name type="scientific">Tolypocladium paradoxum</name>
    <dbReference type="NCBI Taxonomy" id="94208"/>
    <lineage>
        <taxon>Eukaryota</taxon>
        <taxon>Fungi</taxon>
        <taxon>Dikarya</taxon>
        <taxon>Ascomycota</taxon>
        <taxon>Pezizomycotina</taxon>
        <taxon>Sordariomycetes</taxon>
        <taxon>Hypocreomycetidae</taxon>
        <taxon>Hypocreales</taxon>
        <taxon>Ophiocordycipitaceae</taxon>
        <taxon>Tolypocladium</taxon>
    </lineage>
</organism>
<dbReference type="Gene3D" id="3.20.20.80">
    <property type="entry name" value="Glycosidases"/>
    <property type="match status" value="1"/>
</dbReference>
<evidence type="ECO:0000256" key="1">
    <source>
        <dbReference type="ARBA" id="ARBA00022669"/>
    </source>
</evidence>
<feature type="region of interest" description="Disordered" evidence="6">
    <location>
        <begin position="352"/>
        <end position="390"/>
    </location>
</feature>
<feature type="domain" description="CBM1" evidence="7">
    <location>
        <begin position="386"/>
        <end position="422"/>
    </location>
</feature>
<dbReference type="GO" id="GO:0030248">
    <property type="term" value="F:cellulose binding"/>
    <property type="evidence" value="ECO:0007669"/>
    <property type="project" value="InterPro"/>
</dbReference>
<keyword evidence="10" id="KW-1185">Reference proteome</keyword>
<dbReference type="InterPro" id="IPR045321">
    <property type="entry name" value="Cts1-like"/>
</dbReference>
<reference evidence="9 10" key="1">
    <citation type="submission" date="2018-01" db="EMBL/GenBank/DDBJ databases">
        <title>Harnessing the power of phylogenomics to disentangle the directionality and signatures of interkingdom host jumping in the parasitic fungal genus Tolypocladium.</title>
        <authorList>
            <person name="Quandt C.A."/>
            <person name="Patterson W."/>
            <person name="Spatafora J.W."/>
        </authorList>
    </citation>
    <scope>NUCLEOTIDE SEQUENCE [LARGE SCALE GENOMIC DNA]</scope>
    <source>
        <strain evidence="9 10">NRBC 100945</strain>
    </source>
</reference>
<keyword evidence="1" id="KW-0147">Chitin-binding</keyword>
<proteinExistence type="inferred from homology"/>
<accession>A0A2S4KSE7</accession>
<dbReference type="PROSITE" id="PS51164">
    <property type="entry name" value="CBM1_2"/>
    <property type="match status" value="1"/>
</dbReference>
<dbReference type="InterPro" id="IPR000254">
    <property type="entry name" value="CBD"/>
</dbReference>
<dbReference type="PANTHER" id="PTHR45708">
    <property type="entry name" value="ENDOCHITINASE"/>
    <property type="match status" value="1"/>
</dbReference>
<keyword evidence="3" id="KW-0378">Hydrolase</keyword>
<evidence type="ECO:0000256" key="6">
    <source>
        <dbReference type="SAM" id="MobiDB-lite"/>
    </source>
</evidence>
<evidence type="ECO:0000256" key="3">
    <source>
        <dbReference type="ARBA" id="ARBA00022801"/>
    </source>
</evidence>
<dbReference type="SMART" id="SM00236">
    <property type="entry name" value="fCBD"/>
    <property type="match status" value="1"/>
</dbReference>
<keyword evidence="2" id="KW-0732">Signal</keyword>